<accession>A0ABW3I3Y7</accession>
<dbReference type="Pfam" id="PF04339">
    <property type="entry name" value="FemAB_like"/>
    <property type="match status" value="1"/>
</dbReference>
<evidence type="ECO:0000313" key="1">
    <source>
        <dbReference type="EMBL" id="MFD0964548.1"/>
    </source>
</evidence>
<keyword evidence="2" id="KW-1185">Reference proteome</keyword>
<organism evidence="1 2">
    <name type="scientific">Pseudofulvibacter geojedonensis</name>
    <dbReference type="NCBI Taxonomy" id="1123758"/>
    <lineage>
        <taxon>Bacteria</taxon>
        <taxon>Pseudomonadati</taxon>
        <taxon>Bacteroidota</taxon>
        <taxon>Flavobacteriia</taxon>
        <taxon>Flavobacteriales</taxon>
        <taxon>Flavobacteriaceae</taxon>
        <taxon>Pseudofulvibacter</taxon>
    </lineage>
</organism>
<dbReference type="EMBL" id="JBHTJM010000009">
    <property type="protein sequence ID" value="MFD0964548.1"/>
    <property type="molecule type" value="Genomic_DNA"/>
</dbReference>
<comment type="caution">
    <text evidence="1">The sequence shown here is derived from an EMBL/GenBank/DDBJ whole genome shotgun (WGS) entry which is preliminary data.</text>
</comment>
<protein>
    <submittedName>
        <fullName evidence="1">Peptidogalycan biosysnthesis protein</fullName>
    </submittedName>
</protein>
<dbReference type="Gene3D" id="3.40.630.30">
    <property type="match status" value="1"/>
</dbReference>
<dbReference type="Proteomes" id="UP001596997">
    <property type="component" value="Unassembled WGS sequence"/>
</dbReference>
<dbReference type="InterPro" id="IPR007434">
    <property type="entry name" value="FemAB-like"/>
</dbReference>
<gene>
    <name evidence="1" type="ORF">ACFQ1O_11090</name>
</gene>
<dbReference type="SUPFAM" id="SSF55729">
    <property type="entry name" value="Acyl-CoA N-acyltransferases (Nat)"/>
    <property type="match status" value="1"/>
</dbReference>
<sequence length="386" mass="44606">MNYTKEIYQYVSEIPETVWLALDTKEKIYFSKDYLKALEAHNSNKIQFYYVVVFNENKAVSLATIQVISFDFSETNFSNNTSKFTQRVAHKLNCFIKRDYVKIVICGNAFLSGEYGVYIKTGEDKKAIFNEIIRGIHKVIKSDRYLKKLTDVILLKDFETASLPITSELKNYNYVPVFVDPNMVLTLNPEWQSFEDYIGAFKSKFRVKAKKAYKTSNSLIAKDFTSEEIITNKEKLTKLYLNVVDKAGFNPEVLNLSTYAAFKNILKDKFVFRVYSLDDEIVGFMSGLVNNDKLDAHYVGIDYALNKEHAIYSRMLYDYVHIGIDKKLKKVDFGRTAGEIKSTLGAVPESLVCYVRHKKSVANFLVKPFLKKIKPTAFEQRHPFKK</sequence>
<dbReference type="InterPro" id="IPR016181">
    <property type="entry name" value="Acyl_CoA_acyltransferase"/>
</dbReference>
<dbReference type="RefSeq" id="WP_377716091.1">
    <property type="nucleotide sequence ID" value="NZ_JBHTJM010000009.1"/>
</dbReference>
<proteinExistence type="predicted"/>
<reference evidence="2" key="1">
    <citation type="journal article" date="2019" name="Int. J. Syst. Evol. Microbiol.">
        <title>The Global Catalogue of Microorganisms (GCM) 10K type strain sequencing project: providing services to taxonomists for standard genome sequencing and annotation.</title>
        <authorList>
            <consortium name="The Broad Institute Genomics Platform"/>
            <consortium name="The Broad Institute Genome Sequencing Center for Infectious Disease"/>
            <person name="Wu L."/>
            <person name="Ma J."/>
        </authorList>
    </citation>
    <scope>NUCLEOTIDE SEQUENCE [LARGE SCALE GENOMIC DNA]</scope>
    <source>
        <strain evidence="2">CCUG 62114</strain>
    </source>
</reference>
<name>A0ABW3I3Y7_9FLAO</name>
<evidence type="ECO:0000313" key="2">
    <source>
        <dbReference type="Proteomes" id="UP001596997"/>
    </source>
</evidence>